<sequence>MPQQQVTYRIKNERTGQWWEGKADSPVDAMRKAALEYPVKNPKSGWTAENCWVRLWCSTGYGSWVTLTMAAKTTEMVKA</sequence>
<protein>
    <submittedName>
        <fullName evidence="1">Uncharacterized protein</fullName>
    </submittedName>
</protein>
<reference evidence="1 2" key="1">
    <citation type="journal article" date="2015" name="Sci. Rep.">
        <title>A comparative genomics and reductive dehalogenase gene transcription study of two chloroethene-respiring bacteria, Dehalococcoides mccartyi strains MB and 11a.</title>
        <authorList>
            <person name="Low A."/>
            <person name="Shen Z."/>
            <person name="Cheng D."/>
            <person name="Rogers M.J."/>
            <person name="Lee P.K."/>
            <person name="He J."/>
        </authorList>
    </citation>
    <scope>NUCLEOTIDE SEQUENCE [LARGE SCALE GENOMIC DNA]</scope>
    <source>
        <strain evidence="1 2">MB</strain>
    </source>
</reference>
<evidence type="ECO:0000313" key="1">
    <source>
        <dbReference type="EMBL" id="KSV16160.1"/>
    </source>
</evidence>
<gene>
    <name evidence="1" type="ORF">DA01_08135</name>
</gene>
<evidence type="ECO:0000313" key="2">
    <source>
        <dbReference type="Proteomes" id="UP000053577"/>
    </source>
</evidence>
<dbReference type="Proteomes" id="UP000053577">
    <property type="component" value="Unassembled WGS sequence"/>
</dbReference>
<dbReference type="AlphaFoldDB" id="A0A0V8LXI4"/>
<name>A0A0V8LXI4_9CHLR</name>
<organism evidence="1 2">
    <name type="scientific">Dehalococcoides mccartyi</name>
    <dbReference type="NCBI Taxonomy" id="61435"/>
    <lineage>
        <taxon>Bacteria</taxon>
        <taxon>Bacillati</taxon>
        <taxon>Chloroflexota</taxon>
        <taxon>Dehalococcoidia</taxon>
        <taxon>Dehalococcoidales</taxon>
        <taxon>Dehalococcoidaceae</taxon>
        <taxon>Dehalococcoides</taxon>
    </lineage>
</organism>
<comment type="caution">
    <text evidence="1">The sequence shown here is derived from an EMBL/GenBank/DDBJ whole genome shotgun (WGS) entry which is preliminary data.</text>
</comment>
<dbReference type="PATRIC" id="fig|61435.5.peg.1601"/>
<accession>A0A0V8LXI4</accession>
<dbReference type="EMBL" id="JGYD01000029">
    <property type="protein sequence ID" value="KSV16160.1"/>
    <property type="molecule type" value="Genomic_DNA"/>
</dbReference>
<proteinExistence type="predicted"/>